<organism evidence="1 2">
    <name type="scientific">Glossina morsitans morsitans</name>
    <name type="common">Savannah tsetse fly</name>
    <dbReference type="NCBI Taxonomy" id="37546"/>
    <lineage>
        <taxon>Eukaryota</taxon>
        <taxon>Metazoa</taxon>
        <taxon>Ecdysozoa</taxon>
        <taxon>Arthropoda</taxon>
        <taxon>Hexapoda</taxon>
        <taxon>Insecta</taxon>
        <taxon>Pterygota</taxon>
        <taxon>Neoptera</taxon>
        <taxon>Endopterygota</taxon>
        <taxon>Diptera</taxon>
        <taxon>Brachycera</taxon>
        <taxon>Muscomorpha</taxon>
        <taxon>Hippoboscoidea</taxon>
        <taxon>Glossinidae</taxon>
        <taxon>Glossina</taxon>
    </lineage>
</organism>
<accession>A0A1B0G0B5</accession>
<dbReference type="EMBL" id="CCAG010017909">
    <property type="status" value="NOT_ANNOTATED_CDS"/>
    <property type="molecule type" value="Genomic_DNA"/>
</dbReference>
<protein>
    <submittedName>
        <fullName evidence="1">Uncharacterized protein</fullName>
    </submittedName>
</protein>
<evidence type="ECO:0000313" key="2">
    <source>
        <dbReference type="Proteomes" id="UP000092444"/>
    </source>
</evidence>
<proteinExistence type="predicted"/>
<sequence>MENLLKKGTEAAMHVLILGKLSIDISKQPHRFKVKCGNCRRRDYQAGSLSLMRHRHHLNLYHRSTISSYTY</sequence>
<dbReference type="VEuPathDB" id="VectorBase:GMOY006681"/>
<evidence type="ECO:0000313" key="1">
    <source>
        <dbReference type="EnsemblMetazoa" id="GMOY006681-PA"/>
    </source>
</evidence>
<dbReference type="Proteomes" id="UP000092444">
    <property type="component" value="Unassembled WGS sequence"/>
</dbReference>
<reference evidence="1" key="1">
    <citation type="submission" date="2020-05" db="UniProtKB">
        <authorList>
            <consortium name="EnsemblMetazoa"/>
        </authorList>
    </citation>
    <scope>IDENTIFICATION</scope>
    <source>
        <strain evidence="1">Yale</strain>
    </source>
</reference>
<name>A0A1B0G0B5_GLOMM</name>
<dbReference type="EnsemblMetazoa" id="GMOY006681-RA">
    <property type="protein sequence ID" value="GMOY006681-PA"/>
    <property type="gene ID" value="GMOY006681"/>
</dbReference>
<keyword evidence="2" id="KW-1185">Reference proteome</keyword>
<dbReference type="AlphaFoldDB" id="A0A1B0G0B5"/>